<accession>A0AC34QZ07</accession>
<dbReference type="Proteomes" id="UP000887576">
    <property type="component" value="Unplaced"/>
</dbReference>
<evidence type="ECO:0000313" key="2">
    <source>
        <dbReference type="WBParaSite" id="JU765_v2.g20685.t1"/>
    </source>
</evidence>
<reference evidence="2" key="1">
    <citation type="submission" date="2022-11" db="UniProtKB">
        <authorList>
            <consortium name="WormBaseParasite"/>
        </authorList>
    </citation>
    <scope>IDENTIFICATION</scope>
</reference>
<organism evidence="1 2">
    <name type="scientific">Panagrolaimus sp. JU765</name>
    <dbReference type="NCBI Taxonomy" id="591449"/>
    <lineage>
        <taxon>Eukaryota</taxon>
        <taxon>Metazoa</taxon>
        <taxon>Ecdysozoa</taxon>
        <taxon>Nematoda</taxon>
        <taxon>Chromadorea</taxon>
        <taxon>Rhabditida</taxon>
        <taxon>Tylenchina</taxon>
        <taxon>Panagrolaimomorpha</taxon>
        <taxon>Panagrolaimoidea</taxon>
        <taxon>Panagrolaimidae</taxon>
        <taxon>Panagrolaimus</taxon>
    </lineage>
</organism>
<evidence type="ECO:0000313" key="1">
    <source>
        <dbReference type="Proteomes" id="UP000887576"/>
    </source>
</evidence>
<dbReference type="WBParaSite" id="JU765_v2.g20685.t1">
    <property type="protein sequence ID" value="JU765_v2.g20685.t1"/>
    <property type="gene ID" value="JU765_v2.g20685"/>
</dbReference>
<proteinExistence type="predicted"/>
<protein>
    <submittedName>
        <fullName evidence="2">Uncharacterized protein</fullName>
    </submittedName>
</protein>
<sequence>MDFGTALSSLIKPQCQFPDPAAILALANLKYPLNYGLPNYGHSLLQTRQQGGMPPIDITEFSVGQFLVFKQSEPVNAEFASSGQNHDTHDGRFQKEAERDTNAKTASTDSRRKKG</sequence>
<name>A0AC34QZ07_9BILA</name>